<name>A0A2G3PK11_WILMA</name>
<dbReference type="InterPro" id="IPR020904">
    <property type="entry name" value="Sc_DH/Rdtase_CS"/>
</dbReference>
<dbReference type="PROSITE" id="PS00061">
    <property type="entry name" value="ADH_SHORT"/>
    <property type="match status" value="1"/>
</dbReference>
<protein>
    <submittedName>
        <fullName evidence="3">Oxidoreductase</fullName>
    </submittedName>
</protein>
<gene>
    <name evidence="3" type="ORF">CSW57_21270</name>
</gene>
<evidence type="ECO:0000313" key="4">
    <source>
        <dbReference type="Proteomes" id="UP000225108"/>
    </source>
</evidence>
<dbReference type="EMBL" id="PEBD01000010">
    <property type="protein sequence ID" value="PHV66151.1"/>
    <property type="molecule type" value="Genomic_DNA"/>
</dbReference>
<organism evidence="3 4">
    <name type="scientific">Williamsia marianensis</name>
    <dbReference type="NCBI Taxonomy" id="85044"/>
    <lineage>
        <taxon>Bacteria</taxon>
        <taxon>Bacillati</taxon>
        <taxon>Actinomycetota</taxon>
        <taxon>Actinomycetes</taxon>
        <taxon>Mycobacteriales</taxon>
        <taxon>Nocardiaceae</taxon>
        <taxon>Williamsia</taxon>
    </lineage>
</organism>
<dbReference type="AlphaFoldDB" id="A0A2G3PK11"/>
<proteinExistence type="inferred from homology"/>
<dbReference type="CDD" id="cd05233">
    <property type="entry name" value="SDR_c"/>
    <property type="match status" value="1"/>
</dbReference>
<comment type="similarity">
    <text evidence="1">Belongs to the short-chain dehydrogenases/reductases (SDR) family.</text>
</comment>
<comment type="caution">
    <text evidence="3">The sequence shown here is derived from an EMBL/GenBank/DDBJ whole genome shotgun (WGS) entry which is preliminary data.</text>
</comment>
<dbReference type="Proteomes" id="UP000225108">
    <property type="component" value="Unassembled WGS sequence"/>
</dbReference>
<dbReference type="PANTHER" id="PTHR42760:SF115">
    <property type="entry name" value="3-OXOACYL-[ACYL-CARRIER-PROTEIN] REDUCTASE FABG"/>
    <property type="match status" value="1"/>
</dbReference>
<dbReference type="Pfam" id="PF13561">
    <property type="entry name" value="adh_short_C2"/>
    <property type="match status" value="1"/>
</dbReference>
<sequence>MQTRNSRMNERLQGKVIAIIGGASGIGRATAERLASEHAVVAIGDLNEQGADEAAREINDAGGTAWGCRVDISIEAQVADFLDRAADRFGGLDGLFNNAADLRPSMQSQDTDAVDIPLAIWNHTLNVNLTGYLYGIRHAVPHLLSRGGGSIVNTVSDSVYLGETVRLAYAVSKAGIVALSNNTAARWGQEGIRSNCLSPGVTLTPGGEKLMPIEWQESMLRGMPTPRLGRPADQAAVAAMLLSDDSEFLNGQTIRVNGGNLLGTTTLGK</sequence>
<evidence type="ECO:0000256" key="1">
    <source>
        <dbReference type="ARBA" id="ARBA00006484"/>
    </source>
</evidence>
<accession>A0A2G3PK11</accession>
<dbReference type="Gene3D" id="3.40.50.720">
    <property type="entry name" value="NAD(P)-binding Rossmann-like Domain"/>
    <property type="match status" value="1"/>
</dbReference>
<dbReference type="PRINTS" id="PR00081">
    <property type="entry name" value="GDHRDH"/>
</dbReference>
<dbReference type="InterPro" id="IPR002347">
    <property type="entry name" value="SDR_fam"/>
</dbReference>
<dbReference type="SUPFAM" id="SSF51735">
    <property type="entry name" value="NAD(P)-binding Rossmann-fold domains"/>
    <property type="match status" value="1"/>
</dbReference>
<evidence type="ECO:0000256" key="2">
    <source>
        <dbReference type="ARBA" id="ARBA00023002"/>
    </source>
</evidence>
<dbReference type="FunFam" id="3.40.50.720:FF:000084">
    <property type="entry name" value="Short-chain dehydrogenase reductase"/>
    <property type="match status" value="1"/>
</dbReference>
<dbReference type="GO" id="GO:0016616">
    <property type="term" value="F:oxidoreductase activity, acting on the CH-OH group of donors, NAD or NADP as acceptor"/>
    <property type="evidence" value="ECO:0007669"/>
    <property type="project" value="TreeGrafter"/>
</dbReference>
<evidence type="ECO:0000313" key="3">
    <source>
        <dbReference type="EMBL" id="PHV66151.1"/>
    </source>
</evidence>
<reference evidence="3 4" key="1">
    <citation type="submission" date="2017-10" db="EMBL/GenBank/DDBJ databases">
        <title>The draft genome sequence of Williamsia sp. BULT 1.1 isolated from the semi-arid grassland soils from South Africa.</title>
        <authorList>
            <person name="Kabwe M.H."/>
            <person name="Govender N."/>
            <person name="Mutseka Lunga P."/>
            <person name="Vikram S."/>
            <person name="Makhalanyane T.P."/>
        </authorList>
    </citation>
    <scope>NUCLEOTIDE SEQUENCE [LARGE SCALE GENOMIC DNA]</scope>
    <source>
        <strain evidence="3 4">BULT 1.1</strain>
    </source>
</reference>
<keyword evidence="2" id="KW-0560">Oxidoreductase</keyword>
<dbReference type="PANTHER" id="PTHR42760">
    <property type="entry name" value="SHORT-CHAIN DEHYDROGENASES/REDUCTASES FAMILY MEMBER"/>
    <property type="match status" value="1"/>
</dbReference>
<dbReference type="InterPro" id="IPR036291">
    <property type="entry name" value="NAD(P)-bd_dom_sf"/>
</dbReference>